<sequence length="198" mass="22785">MQSGMTKGKLIDFFNQGNNVSPVIYQQIAEHFTYKKLAKGDFQLLAGKVCNEYLFLENGYMRAFVHDTEGKEVTTNFYIPGEMVFEVSSFFKRDKSKENIHTLSECEGWFITFAQLNELFHSIPEFRDFGRSILVQGFSGLKSRTLSMITETAEQRYAELLKSNPEIFQHAPLKHIASFLGVTDTSLSRIRKDFAKKH</sequence>
<dbReference type="EMBL" id="QNQU01000008">
    <property type="protein sequence ID" value="RBQ07581.1"/>
    <property type="molecule type" value="Genomic_DNA"/>
</dbReference>
<dbReference type="SUPFAM" id="SSF51206">
    <property type="entry name" value="cAMP-binding domain-like"/>
    <property type="match status" value="1"/>
</dbReference>
<dbReference type="PANTHER" id="PTHR24567">
    <property type="entry name" value="CRP FAMILY TRANSCRIPTIONAL REGULATORY PROTEIN"/>
    <property type="match status" value="1"/>
</dbReference>
<dbReference type="Proteomes" id="UP000252081">
    <property type="component" value="Unassembled WGS sequence"/>
</dbReference>
<dbReference type="CDD" id="cd00038">
    <property type="entry name" value="CAP_ED"/>
    <property type="match status" value="1"/>
</dbReference>
<evidence type="ECO:0000259" key="1">
    <source>
        <dbReference type="Pfam" id="PF00027"/>
    </source>
</evidence>
<dbReference type="GO" id="GO:0005829">
    <property type="term" value="C:cytosol"/>
    <property type="evidence" value="ECO:0007669"/>
    <property type="project" value="TreeGrafter"/>
</dbReference>
<name>A0A366L102_9SPHI</name>
<dbReference type="Gene3D" id="2.60.120.10">
    <property type="entry name" value="Jelly Rolls"/>
    <property type="match status" value="1"/>
</dbReference>
<dbReference type="Pfam" id="PF00027">
    <property type="entry name" value="cNMP_binding"/>
    <property type="match status" value="1"/>
</dbReference>
<dbReference type="AlphaFoldDB" id="A0A366L102"/>
<dbReference type="InterPro" id="IPR000595">
    <property type="entry name" value="cNMP-bd_dom"/>
</dbReference>
<proteinExistence type="predicted"/>
<protein>
    <submittedName>
        <fullName evidence="2">Crp/Fnr family transcriptional regulator</fullName>
    </submittedName>
</protein>
<reference evidence="2 3" key="1">
    <citation type="submission" date="2018-07" db="EMBL/GenBank/DDBJ databases">
        <title>A draft genome of a endophytic bacteria, a new species of Pedobacter.</title>
        <authorList>
            <person name="Zhang Z.D."/>
            <person name="Chen Z.J."/>
        </authorList>
    </citation>
    <scope>NUCLEOTIDE SEQUENCE [LARGE SCALE GENOMIC DNA]</scope>
    <source>
        <strain evidence="2 3">RS10</strain>
    </source>
</reference>
<dbReference type="PANTHER" id="PTHR24567:SF76">
    <property type="entry name" value="CYCLIC NUCLEOTIDE-BINDING DOMAIN PROTEIN"/>
    <property type="match status" value="1"/>
</dbReference>
<dbReference type="InterPro" id="IPR050397">
    <property type="entry name" value="Env_Response_Regulators"/>
</dbReference>
<dbReference type="InterPro" id="IPR014710">
    <property type="entry name" value="RmlC-like_jellyroll"/>
</dbReference>
<keyword evidence="3" id="KW-1185">Reference proteome</keyword>
<dbReference type="InterPro" id="IPR018490">
    <property type="entry name" value="cNMP-bd_dom_sf"/>
</dbReference>
<organism evidence="2 3">
    <name type="scientific">Pedobacter miscanthi</name>
    <dbReference type="NCBI Taxonomy" id="2259170"/>
    <lineage>
        <taxon>Bacteria</taxon>
        <taxon>Pseudomonadati</taxon>
        <taxon>Bacteroidota</taxon>
        <taxon>Sphingobacteriia</taxon>
        <taxon>Sphingobacteriales</taxon>
        <taxon>Sphingobacteriaceae</taxon>
        <taxon>Pedobacter</taxon>
    </lineage>
</organism>
<gene>
    <name evidence="2" type="ORF">DRW42_10355</name>
</gene>
<comment type="caution">
    <text evidence="2">The sequence shown here is derived from an EMBL/GenBank/DDBJ whole genome shotgun (WGS) entry which is preliminary data.</text>
</comment>
<evidence type="ECO:0000313" key="2">
    <source>
        <dbReference type="EMBL" id="RBQ07581.1"/>
    </source>
</evidence>
<feature type="domain" description="Cyclic nucleotide-binding" evidence="1">
    <location>
        <begin position="35"/>
        <end position="121"/>
    </location>
</feature>
<dbReference type="OrthoDB" id="1044733at2"/>
<evidence type="ECO:0000313" key="3">
    <source>
        <dbReference type="Proteomes" id="UP000252081"/>
    </source>
</evidence>
<dbReference type="GO" id="GO:0003700">
    <property type="term" value="F:DNA-binding transcription factor activity"/>
    <property type="evidence" value="ECO:0007669"/>
    <property type="project" value="TreeGrafter"/>
</dbReference>
<accession>A0A366L102</accession>